<dbReference type="InterPro" id="IPR052922">
    <property type="entry name" value="Cytidylate_Kinase-2"/>
</dbReference>
<proteinExistence type="predicted"/>
<reference evidence="1" key="2">
    <citation type="submission" date="2019-06" db="EMBL/GenBank/DDBJ databases">
        <title>Genomics analysis of Aphanomyces spp. identifies a new class of oomycete effector associated with host adaptation.</title>
        <authorList>
            <person name="Gaulin E."/>
        </authorList>
    </citation>
    <scope>NUCLEOTIDE SEQUENCE</scope>
    <source>
        <strain evidence="1">CBS 578.67</strain>
    </source>
</reference>
<dbReference type="InterPro" id="IPR031322">
    <property type="entry name" value="Shikimate/glucono_kinase"/>
</dbReference>
<dbReference type="EMBL" id="VJMH01007014">
    <property type="protein sequence ID" value="KAF0686155.1"/>
    <property type="molecule type" value="Genomic_DNA"/>
</dbReference>
<dbReference type="Proteomes" id="UP000332933">
    <property type="component" value="Unassembled WGS sequence"/>
</dbReference>
<keyword evidence="3" id="KW-1185">Reference proteome</keyword>
<accession>A0A485LKE3</accession>
<dbReference type="AlphaFoldDB" id="A0A485LKE3"/>
<dbReference type="InterPro" id="IPR027417">
    <property type="entry name" value="P-loop_NTPase"/>
</dbReference>
<evidence type="ECO:0000313" key="2">
    <source>
        <dbReference type="EMBL" id="VFT98675.1"/>
    </source>
</evidence>
<organism evidence="2 3">
    <name type="scientific">Aphanomyces stellatus</name>
    <dbReference type="NCBI Taxonomy" id="120398"/>
    <lineage>
        <taxon>Eukaryota</taxon>
        <taxon>Sar</taxon>
        <taxon>Stramenopiles</taxon>
        <taxon>Oomycota</taxon>
        <taxon>Saprolegniomycetes</taxon>
        <taxon>Saprolegniales</taxon>
        <taxon>Verrucalvaceae</taxon>
        <taxon>Aphanomyces</taxon>
    </lineage>
</organism>
<dbReference type="PANTHER" id="PTHR37816:SF1">
    <property type="entry name" value="TOXIN"/>
    <property type="match status" value="1"/>
</dbReference>
<dbReference type="Pfam" id="PF01202">
    <property type="entry name" value="SKI"/>
    <property type="match status" value="1"/>
</dbReference>
<evidence type="ECO:0000313" key="1">
    <source>
        <dbReference type="EMBL" id="KAF0686155.1"/>
    </source>
</evidence>
<dbReference type="EMBL" id="CAADRA010007040">
    <property type="protein sequence ID" value="VFT98675.1"/>
    <property type="molecule type" value="Genomic_DNA"/>
</dbReference>
<dbReference type="Gene3D" id="3.40.50.300">
    <property type="entry name" value="P-loop containing nucleotide triphosphate hydrolases"/>
    <property type="match status" value="1"/>
</dbReference>
<reference evidence="2 3" key="1">
    <citation type="submission" date="2019-03" db="EMBL/GenBank/DDBJ databases">
        <authorList>
            <person name="Gaulin E."/>
            <person name="Dumas B."/>
        </authorList>
    </citation>
    <scope>NUCLEOTIDE SEQUENCE [LARGE SCALE GENOMIC DNA]</scope>
    <source>
        <strain evidence="2">CBS 568.67</strain>
    </source>
</reference>
<evidence type="ECO:0000313" key="3">
    <source>
        <dbReference type="Proteomes" id="UP000332933"/>
    </source>
</evidence>
<gene>
    <name evidence="2" type="primary">Aste57867_22007</name>
    <name evidence="1" type="ORF">As57867_021938</name>
    <name evidence="2" type="ORF">ASTE57867_22007</name>
</gene>
<sequence length="176" mass="20955">MSFDHERIVVAGISGAGKSTLAEALSKKLDLEYVDTDALLWEPNWQQAADYNEKLDEATAASKWVVAGTDRMSLERATAVVWLDYSLWTTFWRLFRRTLRRCWTQELLWGTNRESIWVQLMLWSPNSVFHWLFKFYWKKTARYPLLFAEFPHLQVYHFKTPADTDAWFRMLPHESR</sequence>
<protein>
    <submittedName>
        <fullName evidence="2">Aste57867_22007 protein</fullName>
    </submittedName>
</protein>
<dbReference type="OrthoDB" id="71485at2759"/>
<dbReference type="PANTHER" id="PTHR37816">
    <property type="entry name" value="YALI0E33011P"/>
    <property type="match status" value="1"/>
</dbReference>
<name>A0A485LKE3_9STRA</name>
<dbReference type="SUPFAM" id="SSF52540">
    <property type="entry name" value="P-loop containing nucleoside triphosphate hydrolases"/>
    <property type="match status" value="1"/>
</dbReference>